<name>A0AAE1CR00_9GAST</name>
<reference evidence="1" key="1">
    <citation type="journal article" date="2023" name="G3 (Bethesda)">
        <title>A reference genome for the long-term kleptoplast-retaining sea slug Elysia crispata morphotype clarki.</title>
        <authorList>
            <person name="Eastman K.E."/>
            <person name="Pendleton A.L."/>
            <person name="Shaikh M.A."/>
            <person name="Suttiyut T."/>
            <person name="Ogas R."/>
            <person name="Tomko P."/>
            <person name="Gavelis G."/>
            <person name="Widhalm J.R."/>
            <person name="Wisecaver J.H."/>
        </authorList>
    </citation>
    <scope>NUCLEOTIDE SEQUENCE</scope>
    <source>
        <strain evidence="1">ECLA1</strain>
    </source>
</reference>
<dbReference type="Proteomes" id="UP001283361">
    <property type="component" value="Unassembled WGS sequence"/>
</dbReference>
<evidence type="ECO:0000313" key="1">
    <source>
        <dbReference type="EMBL" id="KAK3729347.1"/>
    </source>
</evidence>
<keyword evidence="2" id="KW-1185">Reference proteome</keyword>
<gene>
    <name evidence="1" type="ORF">RRG08_053547</name>
</gene>
<accession>A0AAE1CR00</accession>
<proteinExistence type="predicted"/>
<comment type="caution">
    <text evidence="1">The sequence shown here is derived from an EMBL/GenBank/DDBJ whole genome shotgun (WGS) entry which is preliminary data.</text>
</comment>
<sequence>MSAGWEHAPTTSRANAAGETSRLLDQIFAVRIKIKTVQNKSGFFSEKRSKNEKSLQSRPLVARHGEADRSVYGQERQTGLFMAKRGRQVCLWPREADRSVYGQERQTGLFMAKRGRQVCLWPREADRSVYGQERQTGLFMAKRGRQSSFGRNVRLTLSGQSRLTALLQEWLEAKLPFSNRPTLVKATQPIRFMLENYRFCNTGRSIPAVWWRTVPTLTIDIGRKLTNLSMTWMERRNHGRNMIVIPR</sequence>
<organism evidence="1 2">
    <name type="scientific">Elysia crispata</name>
    <name type="common">lettuce slug</name>
    <dbReference type="NCBI Taxonomy" id="231223"/>
    <lineage>
        <taxon>Eukaryota</taxon>
        <taxon>Metazoa</taxon>
        <taxon>Spiralia</taxon>
        <taxon>Lophotrochozoa</taxon>
        <taxon>Mollusca</taxon>
        <taxon>Gastropoda</taxon>
        <taxon>Heterobranchia</taxon>
        <taxon>Euthyneura</taxon>
        <taxon>Panpulmonata</taxon>
        <taxon>Sacoglossa</taxon>
        <taxon>Placobranchoidea</taxon>
        <taxon>Plakobranchidae</taxon>
        <taxon>Elysia</taxon>
    </lineage>
</organism>
<evidence type="ECO:0000313" key="2">
    <source>
        <dbReference type="Proteomes" id="UP001283361"/>
    </source>
</evidence>
<dbReference type="AlphaFoldDB" id="A0AAE1CR00"/>
<protein>
    <submittedName>
        <fullName evidence="1">Uncharacterized protein</fullName>
    </submittedName>
</protein>
<dbReference type="EMBL" id="JAWDGP010007144">
    <property type="protein sequence ID" value="KAK3729347.1"/>
    <property type="molecule type" value="Genomic_DNA"/>
</dbReference>